<dbReference type="AlphaFoldDB" id="A0A5D6VJG0"/>
<evidence type="ECO:0000259" key="2">
    <source>
        <dbReference type="Pfam" id="PF13490"/>
    </source>
</evidence>
<dbReference type="InterPro" id="IPR011989">
    <property type="entry name" value="ARM-like"/>
</dbReference>
<protein>
    <submittedName>
        <fullName evidence="3">HEAT repeat domain-containing protein</fullName>
    </submittedName>
</protein>
<evidence type="ECO:0000313" key="4">
    <source>
        <dbReference type="Proteomes" id="UP000322791"/>
    </source>
</evidence>
<evidence type="ECO:0000313" key="3">
    <source>
        <dbReference type="EMBL" id="TYZ14504.1"/>
    </source>
</evidence>
<dbReference type="Proteomes" id="UP000322791">
    <property type="component" value="Unassembled WGS sequence"/>
</dbReference>
<dbReference type="Gene3D" id="1.10.10.1320">
    <property type="entry name" value="Anti-sigma factor, zinc-finger domain"/>
    <property type="match status" value="1"/>
</dbReference>
<feature type="compositionally biased region" description="Polar residues" evidence="1">
    <location>
        <begin position="288"/>
        <end position="310"/>
    </location>
</feature>
<dbReference type="RefSeq" id="WP_149069286.1">
    <property type="nucleotide sequence ID" value="NZ_VTHL01000001.1"/>
</dbReference>
<feature type="domain" description="Putative zinc-finger" evidence="2">
    <location>
        <begin position="8"/>
        <end position="42"/>
    </location>
</feature>
<dbReference type="Gene3D" id="1.25.10.10">
    <property type="entry name" value="Leucine-rich Repeat Variant"/>
    <property type="match status" value="1"/>
</dbReference>
<dbReference type="InterPro" id="IPR016024">
    <property type="entry name" value="ARM-type_fold"/>
</dbReference>
<comment type="caution">
    <text evidence="3">The sequence shown here is derived from an EMBL/GenBank/DDBJ whole genome shotgun (WGS) entry which is preliminary data.</text>
</comment>
<keyword evidence="4" id="KW-1185">Reference proteome</keyword>
<proteinExistence type="predicted"/>
<dbReference type="Pfam" id="PF13490">
    <property type="entry name" value="zf-HC2"/>
    <property type="match status" value="1"/>
</dbReference>
<reference evidence="3 4" key="1">
    <citation type="submission" date="2019-08" db="EMBL/GenBank/DDBJ databases">
        <authorList>
            <person name="Seo M.-J."/>
        </authorList>
    </citation>
    <scope>NUCLEOTIDE SEQUENCE [LARGE SCALE GENOMIC DNA]</scope>
    <source>
        <strain evidence="3 4">KIGAM108</strain>
    </source>
</reference>
<organism evidence="3 4">
    <name type="scientific">Hymenobacter lutimineralis</name>
    <dbReference type="NCBI Taxonomy" id="2606448"/>
    <lineage>
        <taxon>Bacteria</taxon>
        <taxon>Pseudomonadati</taxon>
        <taxon>Bacteroidota</taxon>
        <taxon>Cytophagia</taxon>
        <taxon>Cytophagales</taxon>
        <taxon>Hymenobacteraceae</taxon>
        <taxon>Hymenobacter</taxon>
    </lineage>
</organism>
<accession>A0A5D6VJG0</accession>
<dbReference type="EMBL" id="VTHL01000001">
    <property type="protein sequence ID" value="TYZ14504.1"/>
    <property type="molecule type" value="Genomic_DNA"/>
</dbReference>
<dbReference type="InterPro" id="IPR041916">
    <property type="entry name" value="Anti_sigma_zinc_sf"/>
</dbReference>
<dbReference type="SUPFAM" id="SSF48371">
    <property type="entry name" value="ARM repeat"/>
    <property type="match status" value="1"/>
</dbReference>
<dbReference type="Pfam" id="PF13646">
    <property type="entry name" value="HEAT_2"/>
    <property type="match status" value="1"/>
</dbReference>
<name>A0A5D6VJG0_9BACT</name>
<gene>
    <name evidence="3" type="ORF">FY528_01895</name>
</gene>
<feature type="region of interest" description="Disordered" evidence="1">
    <location>
        <begin position="271"/>
        <end position="310"/>
    </location>
</feature>
<sequence length="310" mass="34135">MEARFRNCEEVQQELMSWLAGELPETDKQILAAHLAQCPDCQHELEGVQQLWTAMGNLPVPAPSEELRPNFYAMLAEFKAEEQQRQRWSVAGLLERLRQWWQPAFAQRLAYSLVLVLAGLGIGYGLRGHETSAGAEEPLAQVSTESPASTARQVGLISRLNNPSAVQRLQAVSEAEAVAPTNERVLAALLSTLNQDPNVNVRLATLDALGSMADDPTVRQGLVRSLTYQESPLVQSALADLMVQLQERRSVRPLRKLLQQDNLNEQVKTKIEQSIQSLSHDRAPAAPSTPSNSNETTHYNSATLDTSVAA</sequence>
<dbReference type="InterPro" id="IPR027383">
    <property type="entry name" value="Znf_put"/>
</dbReference>
<evidence type="ECO:0000256" key="1">
    <source>
        <dbReference type="SAM" id="MobiDB-lite"/>
    </source>
</evidence>